<dbReference type="Proteomes" id="UP001501323">
    <property type="component" value="Unassembled WGS sequence"/>
</dbReference>
<feature type="chain" id="PRO_5046535442" evidence="1">
    <location>
        <begin position="33"/>
        <end position="162"/>
    </location>
</feature>
<proteinExistence type="predicted"/>
<protein>
    <submittedName>
        <fullName evidence="2">Uncharacterized protein</fullName>
    </submittedName>
</protein>
<dbReference type="EMBL" id="BAABJY010000001">
    <property type="protein sequence ID" value="GAA4857444.1"/>
    <property type="molecule type" value="Genomic_DNA"/>
</dbReference>
<keyword evidence="1" id="KW-0732">Signal</keyword>
<comment type="caution">
    <text evidence="2">The sequence shown here is derived from an EMBL/GenBank/DDBJ whole genome shotgun (WGS) entry which is preliminary data.</text>
</comment>
<feature type="signal peptide" evidence="1">
    <location>
        <begin position="1"/>
        <end position="32"/>
    </location>
</feature>
<keyword evidence="3" id="KW-1185">Reference proteome</keyword>
<evidence type="ECO:0000313" key="2">
    <source>
        <dbReference type="EMBL" id="GAA4857444.1"/>
    </source>
</evidence>
<reference evidence="3" key="1">
    <citation type="journal article" date="2019" name="Int. J. Syst. Evol. Microbiol.">
        <title>The Global Catalogue of Microorganisms (GCM) 10K type strain sequencing project: providing services to taxonomists for standard genome sequencing and annotation.</title>
        <authorList>
            <consortium name="The Broad Institute Genomics Platform"/>
            <consortium name="The Broad Institute Genome Sequencing Center for Infectious Disease"/>
            <person name="Wu L."/>
            <person name="Ma J."/>
        </authorList>
    </citation>
    <scope>NUCLEOTIDE SEQUENCE [LARGE SCALE GENOMIC DNA]</scope>
    <source>
        <strain evidence="3">JCM 18392</strain>
    </source>
</reference>
<evidence type="ECO:0000256" key="1">
    <source>
        <dbReference type="SAM" id="SignalP"/>
    </source>
</evidence>
<organism evidence="2 3">
    <name type="scientific">Luteimonas vadosa</name>
    <dbReference type="NCBI Taxonomy" id="1165507"/>
    <lineage>
        <taxon>Bacteria</taxon>
        <taxon>Pseudomonadati</taxon>
        <taxon>Pseudomonadota</taxon>
        <taxon>Gammaproteobacteria</taxon>
        <taxon>Lysobacterales</taxon>
        <taxon>Lysobacteraceae</taxon>
        <taxon>Luteimonas</taxon>
    </lineage>
</organism>
<evidence type="ECO:0000313" key="3">
    <source>
        <dbReference type="Proteomes" id="UP001501323"/>
    </source>
</evidence>
<gene>
    <name evidence="2" type="ORF">GCM10023332_06500</name>
</gene>
<accession>A0ABP9DUQ8</accession>
<name>A0ABP9DUQ8_9GAMM</name>
<sequence length="162" mass="17387">MFTMTMKNNRKGFEVKSHFLAVILLATAFSQACERESPSKGGGLSLGGLYPGESIQSVGRKYGQPLRTFKSIGFITVTHEFGDVIVGFDETGAVARVFAKTKRACDKNGVCVGSQWSVLASRGSGSYVKTSSTGIADIGDSCWVEFTRDGSLVRSIELLCQP</sequence>
<dbReference type="PROSITE" id="PS51257">
    <property type="entry name" value="PROKAR_LIPOPROTEIN"/>
    <property type="match status" value="1"/>
</dbReference>